<accession>A0A401XM54</accession>
<reference evidence="1 2" key="1">
    <citation type="submission" date="2018-11" db="EMBL/GenBank/DDBJ databases">
        <title>Schleiferia aggregans sp. nov., a moderately thermophilic heterotrophic bacterium isolated from microbial mats at a terrestrial hot spring.</title>
        <authorList>
            <person name="Iino T."/>
            <person name="Ohkuma M."/>
            <person name="Haruta S."/>
        </authorList>
    </citation>
    <scope>NUCLEOTIDE SEQUENCE [LARGE SCALE GENOMIC DNA]</scope>
    <source>
        <strain evidence="1 2">LA</strain>
    </source>
</reference>
<protein>
    <submittedName>
        <fullName evidence="1">Uncharacterized protein</fullName>
    </submittedName>
</protein>
<gene>
    <name evidence="1" type="ORF">JCM31826_15870</name>
</gene>
<dbReference type="EMBL" id="BHZE01000016">
    <property type="protein sequence ID" value="GCD78105.1"/>
    <property type="molecule type" value="Genomic_DNA"/>
</dbReference>
<name>A0A401XM54_9FLAO</name>
<organism evidence="1 2">
    <name type="scientific">Thermaurantimonas aggregans</name>
    <dbReference type="NCBI Taxonomy" id="2173829"/>
    <lineage>
        <taxon>Bacteria</taxon>
        <taxon>Pseudomonadati</taxon>
        <taxon>Bacteroidota</taxon>
        <taxon>Flavobacteriia</taxon>
        <taxon>Flavobacteriales</taxon>
        <taxon>Schleiferiaceae</taxon>
        <taxon>Thermaurantimonas</taxon>
    </lineage>
</organism>
<keyword evidence="2" id="KW-1185">Reference proteome</keyword>
<proteinExistence type="predicted"/>
<dbReference type="Proteomes" id="UP000286715">
    <property type="component" value="Unassembled WGS sequence"/>
</dbReference>
<evidence type="ECO:0000313" key="2">
    <source>
        <dbReference type="Proteomes" id="UP000286715"/>
    </source>
</evidence>
<dbReference type="RefSeq" id="WP_277028673.1">
    <property type="nucleotide sequence ID" value="NZ_JAOAIQ010000002.1"/>
</dbReference>
<evidence type="ECO:0000313" key="1">
    <source>
        <dbReference type="EMBL" id="GCD78105.1"/>
    </source>
</evidence>
<dbReference type="AlphaFoldDB" id="A0A401XM54"/>
<comment type="caution">
    <text evidence="1">The sequence shown here is derived from an EMBL/GenBank/DDBJ whole genome shotgun (WGS) entry which is preliminary data.</text>
</comment>
<sequence length="98" mass="11447">MLHDCFYKPNKYHHLREYLLQLLDAILYIKKIPVTKVASSCQRLLTIVKELSVKEIKTIVRLALKYPSATRALLGAMLDELKRGTRNRTPFQIIKSDY</sequence>